<name>A0A1U8HG40_CAPAN</name>
<evidence type="ECO:0000313" key="8">
    <source>
        <dbReference type="EMBL" id="PHT64214.1"/>
    </source>
</evidence>
<feature type="chain" id="PRO_5030035888" evidence="6">
    <location>
        <begin position="25"/>
        <end position="163"/>
    </location>
</feature>
<dbReference type="KEGG" id="cann:107879922"/>
<dbReference type="SUPFAM" id="SSF55797">
    <property type="entry name" value="PR-1-like"/>
    <property type="match status" value="1"/>
</dbReference>
<dbReference type="InterPro" id="IPR014044">
    <property type="entry name" value="CAP_dom"/>
</dbReference>
<dbReference type="InterPro" id="IPR018244">
    <property type="entry name" value="Allrgn_V5/Tpx1_CS"/>
</dbReference>
<sequence length="163" mass="18460">MEISKLSITFIVFMILAMTHSSLAQNKHRDIILLHNRARAQVGVPLPRLKWNKTLAAYSNKYASTRLAECTLVHSHSPYGENLAMGYGNFSAAEAINMWVGEKPNYDYASNSCKQDMCGHYTQVIWKNTRQVGCARLKCDNGEAWFVSCNYYPPGNYIGQKPF</sequence>
<dbReference type="FunFam" id="3.40.33.10:FF:000006">
    <property type="entry name" value="Putative pathogenesis-related protein 1"/>
    <property type="match status" value="1"/>
</dbReference>
<evidence type="ECO:0000256" key="3">
    <source>
        <dbReference type="ARBA" id="ARBA00022821"/>
    </source>
</evidence>
<reference evidence="8 9" key="2">
    <citation type="journal article" date="2017" name="Genome Biol.">
        <title>New reference genome sequences of hot pepper reveal the massive evolution of plant disease-resistance genes by retroduplication.</title>
        <authorList>
            <person name="Kim S."/>
            <person name="Park J."/>
            <person name="Yeom S.I."/>
            <person name="Kim Y.M."/>
            <person name="Seo E."/>
            <person name="Kim K.T."/>
            <person name="Kim M.S."/>
            <person name="Lee J.M."/>
            <person name="Cheong K."/>
            <person name="Shin H.S."/>
            <person name="Kim S.B."/>
            <person name="Han K."/>
            <person name="Lee J."/>
            <person name="Park M."/>
            <person name="Lee H.A."/>
            <person name="Lee H.Y."/>
            <person name="Lee Y."/>
            <person name="Oh S."/>
            <person name="Lee J.H."/>
            <person name="Choi E."/>
            <person name="Choi E."/>
            <person name="Lee S.E."/>
            <person name="Jeon J."/>
            <person name="Kim H."/>
            <person name="Choi G."/>
            <person name="Song H."/>
            <person name="Lee J."/>
            <person name="Lee S.C."/>
            <person name="Kwon J.K."/>
            <person name="Lee H.Y."/>
            <person name="Koo N."/>
            <person name="Hong Y."/>
            <person name="Kim R.W."/>
            <person name="Kang W.H."/>
            <person name="Huh J.H."/>
            <person name="Kang B.C."/>
            <person name="Yang T.J."/>
            <person name="Lee Y.H."/>
            <person name="Bennetzen J.L."/>
            <person name="Choi D."/>
        </authorList>
    </citation>
    <scope>NUCLEOTIDE SEQUENCE [LARGE SCALE GENOMIC DNA]</scope>
    <source>
        <strain evidence="9">cv. CM334</strain>
    </source>
</reference>
<dbReference type="STRING" id="4072.A0A1U8HG40"/>
<dbReference type="Pfam" id="PF00188">
    <property type="entry name" value="CAP"/>
    <property type="match status" value="1"/>
</dbReference>
<dbReference type="InterPro" id="IPR001283">
    <property type="entry name" value="CRISP-related"/>
</dbReference>
<dbReference type="PRINTS" id="PR00837">
    <property type="entry name" value="V5TPXLIKE"/>
</dbReference>
<accession>A0A1U8HG40</accession>
<dbReference type="InterPro" id="IPR035940">
    <property type="entry name" value="CAP_sf"/>
</dbReference>
<comment type="similarity">
    <text evidence="1">Belongs to the CRISP family.</text>
</comment>
<feature type="signal peptide" evidence="6">
    <location>
        <begin position="1"/>
        <end position="24"/>
    </location>
</feature>
<dbReference type="SMART" id="SM00198">
    <property type="entry name" value="SCP"/>
    <property type="match status" value="1"/>
</dbReference>
<keyword evidence="3" id="KW-0611">Plant defense</keyword>
<protein>
    <submittedName>
        <fullName evidence="8">Pathogenesis-related protein 1C</fullName>
    </submittedName>
</protein>
<evidence type="ECO:0000256" key="5">
    <source>
        <dbReference type="ARBA" id="ARBA00023265"/>
    </source>
</evidence>
<dbReference type="GO" id="GO:0098542">
    <property type="term" value="P:defense response to other organism"/>
    <property type="evidence" value="ECO:0007669"/>
    <property type="project" value="UniProtKB-ARBA"/>
</dbReference>
<keyword evidence="5" id="KW-0568">Pathogenesis-related protein</keyword>
<dbReference type="OMA" id="FMILAMT"/>
<keyword evidence="2 6" id="KW-0732">Signal</keyword>
<dbReference type="Proteomes" id="UP000222542">
    <property type="component" value="Unassembled WGS sequence"/>
</dbReference>
<evidence type="ECO:0000256" key="1">
    <source>
        <dbReference type="ARBA" id="ARBA00009923"/>
    </source>
</evidence>
<dbReference type="PANTHER" id="PTHR10334">
    <property type="entry name" value="CYSTEINE-RICH SECRETORY PROTEIN-RELATED"/>
    <property type="match status" value="1"/>
</dbReference>
<dbReference type="OrthoDB" id="1606473at2759"/>
<reference evidence="8 9" key="1">
    <citation type="journal article" date="2014" name="Nat. Genet.">
        <title>Genome sequence of the hot pepper provides insights into the evolution of pungency in Capsicum species.</title>
        <authorList>
            <person name="Kim S."/>
            <person name="Park M."/>
            <person name="Yeom S.I."/>
            <person name="Kim Y.M."/>
            <person name="Lee J.M."/>
            <person name="Lee H.A."/>
            <person name="Seo E."/>
            <person name="Choi J."/>
            <person name="Cheong K."/>
            <person name="Kim K.T."/>
            <person name="Jung K."/>
            <person name="Lee G.W."/>
            <person name="Oh S.K."/>
            <person name="Bae C."/>
            <person name="Kim S.B."/>
            <person name="Lee H.Y."/>
            <person name="Kim S.Y."/>
            <person name="Kim M.S."/>
            <person name="Kang B.C."/>
            <person name="Jo Y.D."/>
            <person name="Yang H.B."/>
            <person name="Jeong H.J."/>
            <person name="Kang W.H."/>
            <person name="Kwon J.K."/>
            <person name="Shin C."/>
            <person name="Lim J.Y."/>
            <person name="Park J.H."/>
            <person name="Huh J.H."/>
            <person name="Kim J.S."/>
            <person name="Kim B.D."/>
            <person name="Cohen O."/>
            <person name="Paran I."/>
            <person name="Suh M.C."/>
            <person name="Lee S.B."/>
            <person name="Kim Y.K."/>
            <person name="Shin Y."/>
            <person name="Noh S.J."/>
            <person name="Park J."/>
            <person name="Seo Y.S."/>
            <person name="Kwon S.Y."/>
            <person name="Kim H.A."/>
            <person name="Park J.M."/>
            <person name="Kim H.J."/>
            <person name="Choi S.B."/>
            <person name="Bosland P.W."/>
            <person name="Reeves G."/>
            <person name="Jo S.H."/>
            <person name="Lee B.W."/>
            <person name="Cho H.T."/>
            <person name="Choi H.S."/>
            <person name="Lee M.S."/>
            <person name="Yu Y."/>
            <person name="Do Choi Y."/>
            <person name="Park B.S."/>
            <person name="van Deynze A."/>
            <person name="Ashrafi H."/>
            <person name="Hill T."/>
            <person name="Kim W.T."/>
            <person name="Pai H.S."/>
            <person name="Ahn H.K."/>
            <person name="Yeam I."/>
            <person name="Giovannoni J.J."/>
            <person name="Rose J.K."/>
            <person name="Sorensen I."/>
            <person name="Lee S.J."/>
            <person name="Kim R.W."/>
            <person name="Choi I.Y."/>
            <person name="Choi B.S."/>
            <person name="Lim J.S."/>
            <person name="Lee Y.H."/>
            <person name="Choi D."/>
        </authorList>
    </citation>
    <scope>NUCLEOTIDE SEQUENCE [LARGE SCALE GENOMIC DNA]</scope>
    <source>
        <strain evidence="9">cv. CM334</strain>
    </source>
</reference>
<dbReference type="SMR" id="A0A1U8HG40"/>
<keyword evidence="4" id="KW-1015">Disulfide bond</keyword>
<dbReference type="EMBL" id="AYRZ02000017">
    <property type="protein sequence ID" value="PHT64214.1"/>
    <property type="molecule type" value="Genomic_DNA"/>
</dbReference>
<feature type="domain" description="SCP" evidence="7">
    <location>
        <begin position="26"/>
        <end position="159"/>
    </location>
</feature>
<evidence type="ECO:0000256" key="2">
    <source>
        <dbReference type="ARBA" id="ARBA00022729"/>
    </source>
</evidence>
<dbReference type="PROSITE" id="PS01009">
    <property type="entry name" value="CRISP_1"/>
    <property type="match status" value="1"/>
</dbReference>
<evidence type="ECO:0000259" key="7">
    <source>
        <dbReference type="SMART" id="SM00198"/>
    </source>
</evidence>
<evidence type="ECO:0000256" key="6">
    <source>
        <dbReference type="SAM" id="SignalP"/>
    </source>
</evidence>
<comment type="caution">
    <text evidence="8">The sequence shown here is derived from an EMBL/GenBank/DDBJ whole genome shotgun (WGS) entry which is preliminary data.</text>
</comment>
<dbReference type="CDD" id="cd05381">
    <property type="entry name" value="CAP_PR-1"/>
    <property type="match status" value="1"/>
</dbReference>
<dbReference type="GO" id="GO:0005615">
    <property type="term" value="C:extracellular space"/>
    <property type="evidence" value="ECO:0000318"/>
    <property type="project" value="GO_Central"/>
</dbReference>
<organism evidence="8 9">
    <name type="scientific">Capsicum annuum</name>
    <name type="common">Capsicum pepper</name>
    <dbReference type="NCBI Taxonomy" id="4072"/>
    <lineage>
        <taxon>Eukaryota</taxon>
        <taxon>Viridiplantae</taxon>
        <taxon>Streptophyta</taxon>
        <taxon>Embryophyta</taxon>
        <taxon>Tracheophyta</taxon>
        <taxon>Spermatophyta</taxon>
        <taxon>Magnoliopsida</taxon>
        <taxon>eudicotyledons</taxon>
        <taxon>Gunneridae</taxon>
        <taxon>Pentapetalae</taxon>
        <taxon>asterids</taxon>
        <taxon>lamiids</taxon>
        <taxon>Solanales</taxon>
        <taxon>Solanaceae</taxon>
        <taxon>Solanoideae</taxon>
        <taxon>Capsiceae</taxon>
        <taxon>Capsicum</taxon>
    </lineage>
</organism>
<dbReference type="Gene3D" id="3.40.33.10">
    <property type="entry name" value="CAP"/>
    <property type="match status" value="1"/>
</dbReference>
<gene>
    <name evidence="8" type="ORF">T459_31884</name>
</gene>
<dbReference type="Gramene" id="PHT64214">
    <property type="protein sequence ID" value="PHT64214"/>
    <property type="gene ID" value="T459_31884"/>
</dbReference>
<evidence type="ECO:0000313" key="9">
    <source>
        <dbReference type="Proteomes" id="UP000222542"/>
    </source>
</evidence>
<proteinExistence type="inferred from homology"/>
<evidence type="ECO:0000256" key="4">
    <source>
        <dbReference type="ARBA" id="ARBA00023157"/>
    </source>
</evidence>
<dbReference type="AlphaFoldDB" id="A0A1U8HG40"/>
<keyword evidence="9" id="KW-1185">Reference proteome</keyword>
<dbReference type="PROSITE" id="PS01010">
    <property type="entry name" value="CRISP_2"/>
    <property type="match status" value="1"/>
</dbReference>